<feature type="chain" id="PRO_5018983748" description="YtkA-like domain-containing protein" evidence="2">
    <location>
        <begin position="22"/>
        <end position="312"/>
    </location>
</feature>
<sequence>MKRFFTALAITSTLFITQACASQVNSSETPDSNASTVSNANSHADHNMEGSKTPEAKENSHGGHNMEGSHNEHSDHSKLEPAIATAKLTLPTKITPNTPVPIAIEVKDKNGKAIANFDKFQEELMHLIVVSDDLQSFNHIHPIYKGNGRFEVQANFPHPGGYTLFSDYKVAGKAEQVSVLKAQVPGKSPAAPTIDLATTKTFGNTKANLKLSQPTLKAGQEVHVIFNLQDAVSNQPPKDLKPYLGERGHLVILKQSSPLTQVDYIHAHAMKNTPTGEVHFITHFPKPGKYKIWGQFNRNGKIITADFWVDVQ</sequence>
<evidence type="ECO:0000313" key="4">
    <source>
        <dbReference type="Proteomes" id="UP000268857"/>
    </source>
</evidence>
<dbReference type="EMBL" id="RSCJ01000006">
    <property type="protein sequence ID" value="RUR83872.1"/>
    <property type="molecule type" value="Genomic_DNA"/>
</dbReference>
<comment type="caution">
    <text evidence="3">The sequence shown here is derived from an EMBL/GenBank/DDBJ whole genome shotgun (WGS) entry which is preliminary data.</text>
</comment>
<proteinExistence type="predicted"/>
<protein>
    <recommendedName>
        <fullName evidence="5">YtkA-like domain-containing protein</fullName>
    </recommendedName>
</protein>
<keyword evidence="2" id="KW-0732">Signal</keyword>
<feature type="signal peptide" evidence="2">
    <location>
        <begin position="1"/>
        <end position="21"/>
    </location>
</feature>
<dbReference type="PROSITE" id="PS51257">
    <property type="entry name" value="PROKAR_LIPOPROTEIN"/>
    <property type="match status" value="1"/>
</dbReference>
<gene>
    <name evidence="3" type="ORF">PCC6912_21150</name>
</gene>
<evidence type="ECO:0008006" key="5">
    <source>
        <dbReference type="Google" id="ProtNLM"/>
    </source>
</evidence>
<evidence type="ECO:0000256" key="2">
    <source>
        <dbReference type="SAM" id="SignalP"/>
    </source>
</evidence>
<organism evidence="3 4">
    <name type="scientific">Chlorogloeopsis fritschii PCC 6912</name>
    <dbReference type="NCBI Taxonomy" id="211165"/>
    <lineage>
        <taxon>Bacteria</taxon>
        <taxon>Bacillati</taxon>
        <taxon>Cyanobacteriota</taxon>
        <taxon>Cyanophyceae</taxon>
        <taxon>Nostocales</taxon>
        <taxon>Chlorogloeopsidaceae</taxon>
        <taxon>Chlorogloeopsis</taxon>
    </lineage>
</organism>
<keyword evidence="4" id="KW-1185">Reference proteome</keyword>
<dbReference type="AlphaFoldDB" id="A0A433NLR0"/>
<reference evidence="3 4" key="1">
    <citation type="journal article" date="2019" name="Genome Biol. Evol.">
        <title>Day and night: Metabolic profiles and evolutionary relationships of six axenic non-marine cyanobacteria.</title>
        <authorList>
            <person name="Will S.E."/>
            <person name="Henke P."/>
            <person name="Boedeker C."/>
            <person name="Huang S."/>
            <person name="Brinkmann H."/>
            <person name="Rohde M."/>
            <person name="Jarek M."/>
            <person name="Friedl T."/>
            <person name="Seufert S."/>
            <person name="Schumacher M."/>
            <person name="Overmann J."/>
            <person name="Neumann-Schaal M."/>
            <person name="Petersen J."/>
        </authorList>
    </citation>
    <scope>NUCLEOTIDE SEQUENCE [LARGE SCALE GENOMIC DNA]</scope>
    <source>
        <strain evidence="3 4">PCC 6912</strain>
    </source>
</reference>
<feature type="compositionally biased region" description="Basic and acidic residues" evidence="1">
    <location>
        <begin position="43"/>
        <end position="61"/>
    </location>
</feature>
<dbReference type="STRING" id="211165.GCA_000317285_00145"/>
<evidence type="ECO:0000313" key="3">
    <source>
        <dbReference type="EMBL" id="RUR83872.1"/>
    </source>
</evidence>
<feature type="compositionally biased region" description="Polar residues" evidence="1">
    <location>
        <begin position="25"/>
        <end position="42"/>
    </location>
</feature>
<evidence type="ECO:0000256" key="1">
    <source>
        <dbReference type="SAM" id="MobiDB-lite"/>
    </source>
</evidence>
<dbReference type="RefSeq" id="WP_026087658.1">
    <property type="nucleotide sequence ID" value="NZ_AJLN01000015.1"/>
</dbReference>
<name>A0A433NLR0_CHLFR</name>
<feature type="compositionally biased region" description="Basic and acidic residues" evidence="1">
    <location>
        <begin position="67"/>
        <end position="77"/>
    </location>
</feature>
<accession>A0A433NLR0</accession>
<feature type="region of interest" description="Disordered" evidence="1">
    <location>
        <begin position="25"/>
        <end position="77"/>
    </location>
</feature>
<dbReference type="Proteomes" id="UP000268857">
    <property type="component" value="Unassembled WGS sequence"/>
</dbReference>